<evidence type="ECO:0000313" key="3">
    <source>
        <dbReference type="Proteomes" id="UP000566819"/>
    </source>
</evidence>
<evidence type="ECO:0000256" key="1">
    <source>
        <dbReference type="SAM" id="MobiDB-lite"/>
    </source>
</evidence>
<organism evidence="2 3">
    <name type="scientific">Cudoniella acicularis</name>
    <dbReference type="NCBI Taxonomy" id="354080"/>
    <lineage>
        <taxon>Eukaryota</taxon>
        <taxon>Fungi</taxon>
        <taxon>Dikarya</taxon>
        <taxon>Ascomycota</taxon>
        <taxon>Pezizomycotina</taxon>
        <taxon>Leotiomycetes</taxon>
        <taxon>Helotiales</taxon>
        <taxon>Tricladiaceae</taxon>
        <taxon>Cudoniella</taxon>
    </lineage>
</organism>
<proteinExistence type="predicted"/>
<accession>A0A8H4RDF8</accession>
<keyword evidence="3" id="KW-1185">Reference proteome</keyword>
<reference evidence="2 3" key="1">
    <citation type="submission" date="2020-03" db="EMBL/GenBank/DDBJ databases">
        <title>Draft Genome Sequence of Cudoniella acicularis.</title>
        <authorList>
            <person name="Buettner E."/>
            <person name="Kellner H."/>
        </authorList>
    </citation>
    <scope>NUCLEOTIDE SEQUENCE [LARGE SCALE GENOMIC DNA]</scope>
    <source>
        <strain evidence="2 3">DSM 108380</strain>
    </source>
</reference>
<comment type="caution">
    <text evidence="2">The sequence shown here is derived from an EMBL/GenBank/DDBJ whole genome shotgun (WGS) entry which is preliminary data.</text>
</comment>
<name>A0A8H4RDF8_9HELO</name>
<protein>
    <submittedName>
        <fullName evidence="2">Uncharacterized protein</fullName>
    </submittedName>
</protein>
<dbReference type="Proteomes" id="UP000566819">
    <property type="component" value="Unassembled WGS sequence"/>
</dbReference>
<sequence>MQSGRSRNIRRKPKRERVGIRSAGIEEADVALYEQHHLDFDPGPMTVQENVLQTINDTSRHLSSVLRDLHIL</sequence>
<feature type="region of interest" description="Disordered" evidence="1">
    <location>
        <begin position="1"/>
        <end position="21"/>
    </location>
</feature>
<dbReference type="AlphaFoldDB" id="A0A8H4RDF8"/>
<dbReference type="EMBL" id="JAAMPI010001129">
    <property type="protein sequence ID" value="KAF4626571.1"/>
    <property type="molecule type" value="Genomic_DNA"/>
</dbReference>
<evidence type="ECO:0000313" key="2">
    <source>
        <dbReference type="EMBL" id="KAF4626571.1"/>
    </source>
</evidence>
<gene>
    <name evidence="2" type="ORF">G7Y89_g11590</name>
</gene>